<dbReference type="AlphaFoldDB" id="L8JJX5"/>
<sequence length="47" mass="5028">MIIFIVGFVYGLIKSGNTLDTGVSQPGAASIFSGIFRDAWHSKQIAL</sequence>
<evidence type="ECO:0000313" key="2">
    <source>
        <dbReference type="Proteomes" id="UP000011135"/>
    </source>
</evidence>
<dbReference type="EMBL" id="AMZN01000110">
    <property type="protein sequence ID" value="ELR68558.1"/>
    <property type="molecule type" value="Genomic_DNA"/>
</dbReference>
<reference evidence="1 2" key="1">
    <citation type="submission" date="2012-12" db="EMBL/GenBank/DDBJ databases">
        <title>Genome assembly of Fulvivirga imtechensis AK7.</title>
        <authorList>
            <person name="Nupur N."/>
            <person name="Khatri I."/>
            <person name="Kumar R."/>
            <person name="Subramanian S."/>
            <person name="Pinnaka A."/>
        </authorList>
    </citation>
    <scope>NUCLEOTIDE SEQUENCE [LARGE SCALE GENOMIC DNA]</scope>
    <source>
        <strain evidence="1 2">AK7</strain>
    </source>
</reference>
<protein>
    <submittedName>
        <fullName evidence="1">Uncharacterized protein</fullName>
    </submittedName>
</protein>
<gene>
    <name evidence="1" type="ORF">C900_00299</name>
</gene>
<proteinExistence type="predicted"/>
<name>L8JJX5_9BACT</name>
<keyword evidence="2" id="KW-1185">Reference proteome</keyword>
<dbReference type="Proteomes" id="UP000011135">
    <property type="component" value="Unassembled WGS sequence"/>
</dbReference>
<comment type="caution">
    <text evidence="1">The sequence shown here is derived from an EMBL/GenBank/DDBJ whole genome shotgun (WGS) entry which is preliminary data.</text>
</comment>
<accession>L8JJX5</accession>
<organism evidence="1 2">
    <name type="scientific">Fulvivirga imtechensis AK7</name>
    <dbReference type="NCBI Taxonomy" id="1237149"/>
    <lineage>
        <taxon>Bacteria</taxon>
        <taxon>Pseudomonadati</taxon>
        <taxon>Bacteroidota</taxon>
        <taxon>Cytophagia</taxon>
        <taxon>Cytophagales</taxon>
        <taxon>Fulvivirgaceae</taxon>
        <taxon>Fulvivirga</taxon>
    </lineage>
</organism>
<evidence type="ECO:0000313" key="1">
    <source>
        <dbReference type="EMBL" id="ELR68558.1"/>
    </source>
</evidence>